<dbReference type="InterPro" id="IPR009011">
    <property type="entry name" value="Man6P_isomerase_rcpt-bd_dom_sf"/>
</dbReference>
<dbReference type="InterPro" id="IPR045149">
    <property type="entry name" value="OS-9-like"/>
</dbReference>
<evidence type="ECO:0000259" key="6">
    <source>
        <dbReference type="PROSITE" id="PS51914"/>
    </source>
</evidence>
<reference evidence="7" key="1">
    <citation type="submission" date="2021-12" db="EMBL/GenBank/DDBJ databases">
        <title>Prjna785345.</title>
        <authorList>
            <person name="Rujirawat T."/>
            <person name="Krajaejun T."/>
        </authorList>
    </citation>
    <scope>NUCLEOTIDE SEQUENCE</scope>
    <source>
        <strain evidence="7">Pi057C3</strain>
    </source>
</reference>
<dbReference type="InterPro" id="IPR044865">
    <property type="entry name" value="MRH_dom"/>
</dbReference>
<gene>
    <name evidence="7" type="ORF">P43SY_003029</name>
</gene>
<comment type="caution">
    <text evidence="7">The sequence shown here is derived from an EMBL/GenBank/DDBJ whole genome shotgun (WGS) entry which is preliminary data.</text>
</comment>
<evidence type="ECO:0000256" key="5">
    <source>
        <dbReference type="SAM" id="SignalP"/>
    </source>
</evidence>
<dbReference type="PANTHER" id="PTHR15414">
    <property type="entry name" value="OS-9-RELATED"/>
    <property type="match status" value="1"/>
</dbReference>
<evidence type="ECO:0000313" key="7">
    <source>
        <dbReference type="EMBL" id="KAJ0403724.1"/>
    </source>
</evidence>
<dbReference type="AlphaFoldDB" id="A0AAD5QC22"/>
<dbReference type="EMBL" id="JAKCXM010000076">
    <property type="protein sequence ID" value="KAJ0403724.1"/>
    <property type="molecule type" value="Genomic_DNA"/>
</dbReference>
<comment type="subcellular location">
    <subcellularLocation>
        <location evidence="1">Endoplasmic reticulum</location>
    </subcellularLocation>
</comment>
<feature type="domain" description="MRH" evidence="6">
    <location>
        <begin position="300"/>
        <end position="430"/>
    </location>
</feature>
<accession>A0AAD5QC22</accession>
<organism evidence="7 8">
    <name type="scientific">Pythium insidiosum</name>
    <name type="common">Pythiosis disease agent</name>
    <dbReference type="NCBI Taxonomy" id="114742"/>
    <lineage>
        <taxon>Eukaryota</taxon>
        <taxon>Sar</taxon>
        <taxon>Stramenopiles</taxon>
        <taxon>Oomycota</taxon>
        <taxon>Peronosporomycetes</taxon>
        <taxon>Pythiales</taxon>
        <taxon>Pythiaceae</taxon>
        <taxon>Pythium</taxon>
    </lineage>
</organism>
<dbReference type="GO" id="GO:0005788">
    <property type="term" value="C:endoplasmic reticulum lumen"/>
    <property type="evidence" value="ECO:0007669"/>
    <property type="project" value="TreeGrafter"/>
</dbReference>
<dbReference type="Gene3D" id="2.70.130.10">
    <property type="entry name" value="Mannose-6-phosphate receptor binding domain"/>
    <property type="match status" value="1"/>
</dbReference>
<keyword evidence="2 5" id="KW-0732">Signal</keyword>
<sequence>MKTMAWSCALLLSLAAACGLSHATGDGISSTGPAYVVQIHASRDAFKPPPPDEMGLPTIRAHFMTTESGRRLECFLPLTPQLKDERKMQQLKARGLLGSDVSEEDKNKHQFLEQARAAATKIRPHCLQYVDRVENWVYEICPKLLMRKIRMHSSGSDLPAADRGEEGRSSIHEVSDLASYARDDAQSPLPFDEFIHNDLPQRLSRTAKPLYTQQYQRRDKDQGGHDFTVQFICSTTVREDMIAAVQWKDTSSIDSAPRAKEPRGFLVASRMFCQSKPSAAEDADETFTVGSLLKPLADMKTCIKRNEGWWTYEFCIGHGARQYHREADGRITAEFSLGDYDDAKNREIEATGEALVSDHIDATHDMARPAFMELYTGGTHCKEFDVSKPRQSKVLYYCSQGGANHHILSVKETQTCAYTIKISSPIVCEHPHFINEEPRGAERPDVVHCVPAESQENDASLMQSGDSHARAAIANRIQEVVVPAV</sequence>
<evidence type="ECO:0000256" key="1">
    <source>
        <dbReference type="ARBA" id="ARBA00004240"/>
    </source>
</evidence>
<keyword evidence="3" id="KW-0256">Endoplasmic reticulum</keyword>
<keyword evidence="8" id="KW-1185">Reference proteome</keyword>
<name>A0AAD5QC22_PYTIN</name>
<evidence type="ECO:0000256" key="2">
    <source>
        <dbReference type="ARBA" id="ARBA00022729"/>
    </source>
</evidence>
<feature type="chain" id="PRO_5042113706" description="MRH domain-containing protein" evidence="5">
    <location>
        <begin position="24"/>
        <end position="485"/>
    </location>
</feature>
<evidence type="ECO:0000313" key="8">
    <source>
        <dbReference type="Proteomes" id="UP001209570"/>
    </source>
</evidence>
<evidence type="ECO:0000256" key="4">
    <source>
        <dbReference type="ARBA" id="ARBA00023157"/>
    </source>
</evidence>
<dbReference type="Proteomes" id="UP001209570">
    <property type="component" value="Unassembled WGS sequence"/>
</dbReference>
<dbReference type="InterPro" id="IPR012913">
    <property type="entry name" value="OS9-like_dom"/>
</dbReference>
<keyword evidence="4" id="KW-1015">Disulfide bond</keyword>
<evidence type="ECO:0000256" key="3">
    <source>
        <dbReference type="ARBA" id="ARBA00022824"/>
    </source>
</evidence>
<dbReference type="Pfam" id="PF07915">
    <property type="entry name" value="PRKCSH"/>
    <property type="match status" value="1"/>
</dbReference>
<dbReference type="GO" id="GO:0030970">
    <property type="term" value="P:retrograde protein transport, ER to cytosol"/>
    <property type="evidence" value="ECO:0007669"/>
    <property type="project" value="TreeGrafter"/>
</dbReference>
<protein>
    <recommendedName>
        <fullName evidence="6">MRH domain-containing protein</fullName>
    </recommendedName>
</protein>
<dbReference type="GO" id="GO:0030968">
    <property type="term" value="P:endoplasmic reticulum unfolded protein response"/>
    <property type="evidence" value="ECO:0007669"/>
    <property type="project" value="InterPro"/>
</dbReference>
<dbReference type="PROSITE" id="PS51257">
    <property type="entry name" value="PROKAR_LIPOPROTEIN"/>
    <property type="match status" value="1"/>
</dbReference>
<feature type="signal peptide" evidence="5">
    <location>
        <begin position="1"/>
        <end position="23"/>
    </location>
</feature>
<dbReference type="PROSITE" id="PS51914">
    <property type="entry name" value="MRH"/>
    <property type="match status" value="1"/>
</dbReference>
<dbReference type="PANTHER" id="PTHR15414:SF0">
    <property type="entry name" value="ENDOPLASMIC RETICULUM LECTIN 1"/>
    <property type="match status" value="1"/>
</dbReference>
<proteinExistence type="predicted"/>
<dbReference type="SUPFAM" id="SSF50911">
    <property type="entry name" value="Mannose 6-phosphate receptor domain"/>
    <property type="match status" value="1"/>
</dbReference>